<accession>A0A6S7DJW0</accession>
<feature type="signal peptide" evidence="2">
    <location>
        <begin position="1"/>
        <end position="49"/>
    </location>
</feature>
<evidence type="ECO:0000313" key="5">
    <source>
        <dbReference type="Proteomes" id="UP000494272"/>
    </source>
</evidence>
<evidence type="ECO:0000259" key="3">
    <source>
        <dbReference type="Pfam" id="PF21197"/>
    </source>
</evidence>
<dbReference type="InterPro" id="IPR019734">
    <property type="entry name" value="TPR_rpt"/>
</dbReference>
<dbReference type="Proteomes" id="UP000494272">
    <property type="component" value="Unassembled WGS sequence"/>
</dbReference>
<evidence type="ECO:0000313" key="4">
    <source>
        <dbReference type="EMBL" id="CAB3883711.1"/>
    </source>
</evidence>
<reference evidence="4 5" key="1">
    <citation type="submission" date="2020-04" db="EMBL/GenBank/DDBJ databases">
        <authorList>
            <person name="De Canck E."/>
        </authorList>
    </citation>
    <scope>NUCLEOTIDE SEQUENCE [LARGE SCALE GENOMIC DNA]</scope>
    <source>
        <strain evidence="4 5">LMG 26841</strain>
    </source>
</reference>
<sequence length="840" mass="92576">MLKGTMPPRGHAGPDMATATQAAPRQRAAATAVRAFTAGALLAPALALAAPGADYDALITRARAGDYEPALAMLRQQGAGAGRQAIYDHIVIAGWAGRPGEAVAAYESLPRAAAVPADIQLAAARAYRDLRRWPEALAAYRAGLSRHPGQSAFAAGEIMTLADADQTEAALAAGQAWVKRAPRDADARLALAYVHARLRQPYEALHQADQALSIAPGTPYVLREYIDALSRARLARPALDLARQHSDLFDAAQLRRMEGDALAQQVRLAAMPTRTEAGRFAIADRALARYDALIPAWQALGEPARQDVLRARIDRLHALHARVRMADVVREYEALRAQDVAVPRYALNDVASAYLYLRQPEKARDLYRQVGADGASRDDDAEDRLNTETGLYYALAEAEEFDRTDAVTDAIESGYAPWLYFKGQATRNPNDLKLESAQTVAAARQLADDTVAAEQRLRGMVENAPNNSTLRADLASLYRRRDLPRASERELKMAETLAPRALQVENGQGFTAMDLQEWRQAEALSADTLARAPENLTSRRLAREWEVHNKAELRISGYRGLASDSPVNGNGDFGIDAVLYSPPIDYNWRAFGGGGYATGDFEEGRGNYRWLRTGVQWRGRDLTVEGEVSTHSYGHGVKPGLRLSAAYDIDDHWQVGGSGELLSRETPLRALTNDITANRLTGFVRWRANERREWTLSLSPSRFSDGNQRWELGLDGRERVYTAPHLKADLTLDLSTQRNSRDDAPYYNPRSDLMALPGARVTHTLYRRYETAWEQIGTIGAGTYTQQGHGTGGVIALGYGQRFRANDVLDMGAMVTGISRPYDGQRERELRIVFDLAYRF</sequence>
<dbReference type="SMART" id="SM00028">
    <property type="entry name" value="TPR"/>
    <property type="match status" value="2"/>
</dbReference>
<evidence type="ECO:0000256" key="1">
    <source>
        <dbReference type="SAM" id="MobiDB-lite"/>
    </source>
</evidence>
<feature type="domain" description="PgaA membrane beta barrel" evidence="3">
    <location>
        <begin position="547"/>
        <end position="840"/>
    </location>
</feature>
<feature type="region of interest" description="Disordered" evidence="1">
    <location>
        <begin position="1"/>
        <end position="24"/>
    </location>
</feature>
<dbReference type="AlphaFoldDB" id="A0A6S7DJW0"/>
<dbReference type="InterPro" id="IPR011990">
    <property type="entry name" value="TPR-like_helical_dom_sf"/>
</dbReference>
<evidence type="ECO:0000256" key="2">
    <source>
        <dbReference type="SAM" id="SignalP"/>
    </source>
</evidence>
<gene>
    <name evidence="4" type="primary">pgaA</name>
    <name evidence="4" type="ORF">LMG26841_03597</name>
</gene>
<dbReference type="EMBL" id="CADIKW010000007">
    <property type="protein sequence ID" value="CAB3883711.1"/>
    <property type="molecule type" value="Genomic_DNA"/>
</dbReference>
<keyword evidence="2" id="KW-0732">Signal</keyword>
<dbReference type="Gene3D" id="1.25.40.10">
    <property type="entry name" value="Tetratricopeptide repeat domain"/>
    <property type="match status" value="1"/>
</dbReference>
<dbReference type="InterPro" id="IPR049003">
    <property type="entry name" value="PgaA_barrel"/>
</dbReference>
<dbReference type="GO" id="GO:1901515">
    <property type="term" value="F:poly-beta-1,6-N-acetyl-D-glucosamine transmembrane transporter activity"/>
    <property type="evidence" value="ECO:0007669"/>
    <property type="project" value="InterPro"/>
</dbReference>
<proteinExistence type="predicted"/>
<protein>
    <submittedName>
        <fullName evidence="4">Poly-beta-1,6-N-acetyl-D-glucosamine export protein</fullName>
    </submittedName>
</protein>
<keyword evidence="5" id="KW-1185">Reference proteome</keyword>
<organism evidence="4 5">
    <name type="scientific">Achromobacter dolens</name>
    <dbReference type="NCBI Taxonomy" id="1287738"/>
    <lineage>
        <taxon>Bacteria</taxon>
        <taxon>Pseudomonadati</taxon>
        <taxon>Pseudomonadota</taxon>
        <taxon>Betaproteobacteria</taxon>
        <taxon>Burkholderiales</taxon>
        <taxon>Alcaligenaceae</taxon>
        <taxon>Achromobacter</taxon>
    </lineage>
</organism>
<dbReference type="Pfam" id="PF21197">
    <property type="entry name" value="PgaA_barrel"/>
    <property type="match status" value="1"/>
</dbReference>
<feature type="chain" id="PRO_5028907309" evidence="2">
    <location>
        <begin position="50"/>
        <end position="840"/>
    </location>
</feature>
<dbReference type="NCBIfam" id="TIGR03939">
    <property type="entry name" value="PGA_TPR_OMP"/>
    <property type="match status" value="1"/>
</dbReference>
<dbReference type="InterPro" id="IPR023870">
    <property type="entry name" value="PGA_export_porin_PgaA"/>
</dbReference>
<name>A0A6S7DJW0_9BURK</name>
<dbReference type="SUPFAM" id="SSF48452">
    <property type="entry name" value="TPR-like"/>
    <property type="match status" value="1"/>
</dbReference>